<gene>
    <name evidence="3" type="primary">Aste57867_24284</name>
    <name evidence="2" type="ORF">As57867_024209</name>
    <name evidence="3" type="ORF">ASTE57867_24284</name>
</gene>
<dbReference type="EMBL" id="VJMH01007384">
    <property type="protein sequence ID" value="KAF0683669.1"/>
    <property type="molecule type" value="Genomic_DNA"/>
</dbReference>
<dbReference type="Proteomes" id="UP000332933">
    <property type="component" value="Unassembled WGS sequence"/>
</dbReference>
<name>A0A485LQ93_9STRA</name>
<reference evidence="3 4" key="1">
    <citation type="submission" date="2019-03" db="EMBL/GenBank/DDBJ databases">
        <authorList>
            <person name="Gaulin E."/>
            <person name="Dumas B."/>
        </authorList>
    </citation>
    <scope>NUCLEOTIDE SEQUENCE [LARGE SCALE GENOMIC DNA]</scope>
    <source>
        <strain evidence="3">CBS 568.67</strain>
    </source>
</reference>
<sequence>MDVRIITTSYPRGLTLAFFKHFVNLHGGRDAFQGITTKQVCHFFVIPYTDATKLSLHWFTTFKTALTAIGNVVMVFSPWNSPTTLTRTWCVFEVFVAIECDARFEVAMGKTEKAIFLEHVKNDNDIMGNLVATPNTWPSSPLNNGQRASSKRESVLRGPV</sequence>
<feature type="region of interest" description="Disordered" evidence="1">
    <location>
        <begin position="137"/>
        <end position="160"/>
    </location>
</feature>
<accession>A0A485LQ93</accession>
<feature type="compositionally biased region" description="Polar residues" evidence="1">
    <location>
        <begin position="137"/>
        <end position="148"/>
    </location>
</feature>
<feature type="compositionally biased region" description="Basic and acidic residues" evidence="1">
    <location>
        <begin position="150"/>
        <end position="160"/>
    </location>
</feature>
<evidence type="ECO:0000313" key="4">
    <source>
        <dbReference type="Proteomes" id="UP000332933"/>
    </source>
</evidence>
<dbReference type="OrthoDB" id="435799at2759"/>
<reference evidence="2" key="2">
    <citation type="submission" date="2019-06" db="EMBL/GenBank/DDBJ databases">
        <title>Genomics analysis of Aphanomyces spp. identifies a new class of oomycete effector associated with host adaptation.</title>
        <authorList>
            <person name="Gaulin E."/>
        </authorList>
    </citation>
    <scope>NUCLEOTIDE SEQUENCE</scope>
    <source>
        <strain evidence="2">CBS 578.67</strain>
    </source>
</reference>
<evidence type="ECO:0000256" key="1">
    <source>
        <dbReference type="SAM" id="MobiDB-lite"/>
    </source>
</evidence>
<proteinExistence type="predicted"/>
<dbReference type="EMBL" id="CAADRA010007410">
    <property type="protein sequence ID" value="VFU00924.1"/>
    <property type="molecule type" value="Genomic_DNA"/>
</dbReference>
<dbReference type="AlphaFoldDB" id="A0A485LQ93"/>
<organism evidence="3 4">
    <name type="scientific">Aphanomyces stellatus</name>
    <dbReference type="NCBI Taxonomy" id="120398"/>
    <lineage>
        <taxon>Eukaryota</taxon>
        <taxon>Sar</taxon>
        <taxon>Stramenopiles</taxon>
        <taxon>Oomycota</taxon>
        <taxon>Saprolegniomycetes</taxon>
        <taxon>Saprolegniales</taxon>
        <taxon>Verrucalvaceae</taxon>
        <taxon>Aphanomyces</taxon>
    </lineage>
</organism>
<evidence type="ECO:0000313" key="2">
    <source>
        <dbReference type="EMBL" id="KAF0683669.1"/>
    </source>
</evidence>
<evidence type="ECO:0000313" key="3">
    <source>
        <dbReference type="EMBL" id="VFU00924.1"/>
    </source>
</evidence>
<keyword evidence="4" id="KW-1185">Reference proteome</keyword>
<protein>
    <submittedName>
        <fullName evidence="3">Aste57867_24284 protein</fullName>
    </submittedName>
</protein>